<dbReference type="InterPro" id="IPR001155">
    <property type="entry name" value="OxRdtase_FMN_N"/>
</dbReference>
<evidence type="ECO:0000259" key="11">
    <source>
        <dbReference type="Pfam" id="PF07992"/>
    </source>
</evidence>
<gene>
    <name evidence="12" type="ORF">DZ860_11050</name>
</gene>
<evidence type="ECO:0000256" key="1">
    <source>
        <dbReference type="ARBA" id="ARBA00001917"/>
    </source>
</evidence>
<proteinExistence type="inferred from homology"/>
<sequence length="705" mass="76990">MSTFEHLLKPGKIGSMTVRNRIVSAPMGTNLAEADGHCSERIQAFYEARAKGGAGLITMGVGSVAYPAGTAEPYQVGLSSDEFLPGLTQLTERVHKHGAKIAIQLQHAGKTAVRDMAEGRELWVPSMPPPAKLGMMAALSKQELASFVRPKGGNVKIRVMEKPDIEQMVFWFADAAERAKKAGFDGVEIHAAHSYIIAGFLSKYYNKRTDEYGGSFENRTRLLREIIAAVRQRVGQDYPVWLRLDACELRTPEGIDLDDCLHVAKLSEKLGIDAVSISAYATTTSGDAFTEAPLVHKPAGFLDWATEVAKQLVIPVIAVGRLEPEIANKAIEKGQCSFVAMGRKLLADPELPNKLIANNPKSIRPCIYCYACVSEIFINKRVKCAVNPAMGHESEYQITLAERQKHVVIVGGGPGGMEAASQIARRGHKVTLIEQDKRLGGTLFFASMVYPENSKLLDHLYQQIDHPMIDVQLNTNATKALLIKLQPDEVVIATGALRGKPDIKGADQKHVWSGDELRKVMTSDSSEVSKEKFNFIQRTMLKSGQLSGVTGSVEATRKLSHLWMPLADNVCIIGGGLVGLELAEFLAQRGRKVTVLEPSEMLGKELSIVRRWRVLHEVEKLGVTMHNSVTIKEITAKQVHYTFDGDENVQTAQAGSVILAVGTETNTSMADDISSIYPVHQVGDCTSLDFIEGALSSAWKIAAKI</sequence>
<dbReference type="InterPro" id="IPR023753">
    <property type="entry name" value="FAD/NAD-binding_dom"/>
</dbReference>
<dbReference type="AlphaFoldDB" id="A0A3A6QF23"/>
<evidence type="ECO:0000259" key="10">
    <source>
        <dbReference type="Pfam" id="PF00724"/>
    </source>
</evidence>
<keyword evidence="13" id="KW-1185">Reference proteome</keyword>
<reference evidence="12 13" key="1">
    <citation type="submission" date="2018-08" db="EMBL/GenBank/DDBJ databases">
        <title>Vibrio isolated from the Eastern China Marginal Seas.</title>
        <authorList>
            <person name="Li Y."/>
        </authorList>
    </citation>
    <scope>NUCLEOTIDE SEQUENCE [LARGE SCALE GENOMIC DNA]</scope>
    <source>
        <strain evidence="12 13">BEI233</strain>
    </source>
</reference>
<dbReference type="CDD" id="cd02803">
    <property type="entry name" value="OYE_like_FMN_family"/>
    <property type="match status" value="1"/>
</dbReference>
<dbReference type="PRINTS" id="PR00411">
    <property type="entry name" value="PNDRDTASEI"/>
</dbReference>
<comment type="cofactor">
    <cofactor evidence="1">
        <name>FMN</name>
        <dbReference type="ChEBI" id="CHEBI:58210"/>
    </cofactor>
</comment>
<keyword evidence="5" id="KW-0288">FMN</keyword>
<evidence type="ECO:0000256" key="6">
    <source>
        <dbReference type="ARBA" id="ARBA00022723"/>
    </source>
</evidence>
<protein>
    <submittedName>
        <fullName evidence="12">FAD-dependent oxidoreductase</fullName>
    </submittedName>
</protein>
<dbReference type="SUPFAM" id="SSF51395">
    <property type="entry name" value="FMN-linked oxidoreductases"/>
    <property type="match status" value="1"/>
</dbReference>
<evidence type="ECO:0000256" key="7">
    <source>
        <dbReference type="ARBA" id="ARBA00023002"/>
    </source>
</evidence>
<dbReference type="GO" id="GO:0010181">
    <property type="term" value="F:FMN binding"/>
    <property type="evidence" value="ECO:0007669"/>
    <property type="project" value="InterPro"/>
</dbReference>
<evidence type="ECO:0000313" key="12">
    <source>
        <dbReference type="EMBL" id="RJX71467.1"/>
    </source>
</evidence>
<dbReference type="Gene3D" id="3.40.50.720">
    <property type="entry name" value="NAD(P)-binding Rossmann-like Domain"/>
    <property type="match status" value="2"/>
</dbReference>
<keyword evidence="7" id="KW-0560">Oxidoreductase</keyword>
<evidence type="ECO:0000256" key="3">
    <source>
        <dbReference type="ARBA" id="ARBA00011048"/>
    </source>
</evidence>
<evidence type="ECO:0000256" key="2">
    <source>
        <dbReference type="ARBA" id="ARBA00001966"/>
    </source>
</evidence>
<dbReference type="Gene3D" id="3.20.20.70">
    <property type="entry name" value="Aldolase class I"/>
    <property type="match status" value="1"/>
</dbReference>
<name>A0A3A6QF23_9VIBR</name>
<dbReference type="PANTHER" id="PTHR42917:SF2">
    <property type="entry name" value="2,4-DIENOYL-COA REDUCTASE [(2E)-ENOYL-COA-PRODUCING]"/>
    <property type="match status" value="1"/>
</dbReference>
<dbReference type="GO" id="GO:0051536">
    <property type="term" value="F:iron-sulfur cluster binding"/>
    <property type="evidence" value="ECO:0007669"/>
    <property type="project" value="UniProtKB-KW"/>
</dbReference>
<dbReference type="Gene3D" id="3.50.50.60">
    <property type="entry name" value="FAD/NAD(P)-binding domain"/>
    <property type="match status" value="3"/>
</dbReference>
<dbReference type="InterPro" id="IPR051793">
    <property type="entry name" value="NADH:flavin_oxidoreductase"/>
</dbReference>
<keyword evidence="9" id="KW-0411">Iron-sulfur</keyword>
<evidence type="ECO:0000256" key="9">
    <source>
        <dbReference type="ARBA" id="ARBA00023014"/>
    </source>
</evidence>
<keyword evidence="6" id="KW-0479">Metal-binding</keyword>
<comment type="cofactor">
    <cofactor evidence="2">
        <name>[4Fe-4S] cluster</name>
        <dbReference type="ChEBI" id="CHEBI:49883"/>
    </cofactor>
</comment>
<dbReference type="PRINTS" id="PR00368">
    <property type="entry name" value="FADPNR"/>
</dbReference>
<dbReference type="InterPro" id="IPR036188">
    <property type="entry name" value="FAD/NAD-bd_sf"/>
</dbReference>
<feature type="domain" description="NADH:flavin oxidoreductase/NADH oxidase N-terminal" evidence="10">
    <location>
        <begin position="7"/>
        <end position="358"/>
    </location>
</feature>
<evidence type="ECO:0000313" key="13">
    <source>
        <dbReference type="Proteomes" id="UP000273252"/>
    </source>
</evidence>
<dbReference type="Pfam" id="PF07992">
    <property type="entry name" value="Pyr_redox_2"/>
    <property type="match status" value="1"/>
</dbReference>
<feature type="domain" description="FAD/NAD(P)-binding" evidence="11">
    <location>
        <begin position="406"/>
        <end position="671"/>
    </location>
</feature>
<dbReference type="GO" id="GO:0046872">
    <property type="term" value="F:metal ion binding"/>
    <property type="evidence" value="ECO:0007669"/>
    <property type="project" value="UniProtKB-KW"/>
</dbReference>
<dbReference type="Proteomes" id="UP000273252">
    <property type="component" value="Unassembled WGS sequence"/>
</dbReference>
<dbReference type="Pfam" id="PF00724">
    <property type="entry name" value="Oxidored_FMN"/>
    <property type="match status" value="1"/>
</dbReference>
<organism evidence="12 13">
    <name type="scientific">Vibrio sinensis</name>
    <dbReference type="NCBI Taxonomy" id="2302434"/>
    <lineage>
        <taxon>Bacteria</taxon>
        <taxon>Pseudomonadati</taxon>
        <taxon>Pseudomonadota</taxon>
        <taxon>Gammaproteobacteria</taxon>
        <taxon>Vibrionales</taxon>
        <taxon>Vibrionaceae</taxon>
        <taxon>Vibrio</taxon>
    </lineage>
</organism>
<accession>A0A3A6QF23</accession>
<dbReference type="SUPFAM" id="SSF51905">
    <property type="entry name" value="FAD/NAD(P)-binding domain"/>
    <property type="match status" value="1"/>
</dbReference>
<dbReference type="InterPro" id="IPR013785">
    <property type="entry name" value="Aldolase_TIM"/>
</dbReference>
<comment type="caution">
    <text evidence="12">The sequence shown here is derived from an EMBL/GenBank/DDBJ whole genome shotgun (WGS) entry which is preliminary data.</text>
</comment>
<evidence type="ECO:0000256" key="4">
    <source>
        <dbReference type="ARBA" id="ARBA00022630"/>
    </source>
</evidence>
<keyword evidence="4" id="KW-0285">Flavoprotein</keyword>
<keyword evidence="8" id="KW-0408">Iron</keyword>
<evidence type="ECO:0000256" key="8">
    <source>
        <dbReference type="ARBA" id="ARBA00023004"/>
    </source>
</evidence>
<evidence type="ECO:0000256" key="5">
    <source>
        <dbReference type="ARBA" id="ARBA00022643"/>
    </source>
</evidence>
<dbReference type="EMBL" id="QVMU01000008">
    <property type="protein sequence ID" value="RJX71467.1"/>
    <property type="molecule type" value="Genomic_DNA"/>
</dbReference>
<comment type="similarity">
    <text evidence="3">In the N-terminal section; belongs to the NADH:flavin oxidoreductase/NADH oxidase family.</text>
</comment>
<dbReference type="GO" id="GO:0016491">
    <property type="term" value="F:oxidoreductase activity"/>
    <property type="evidence" value="ECO:0007669"/>
    <property type="project" value="UniProtKB-KW"/>
</dbReference>
<dbReference type="OrthoDB" id="8523426at2"/>
<dbReference type="RefSeq" id="WP_120031209.1">
    <property type="nucleotide sequence ID" value="NZ_QVMU01000008.1"/>
</dbReference>
<dbReference type="PANTHER" id="PTHR42917">
    <property type="entry name" value="2,4-DIENOYL-COA REDUCTASE"/>
    <property type="match status" value="1"/>
</dbReference>